<gene>
    <name evidence="1" type="ORF">PRZ48_006727</name>
</gene>
<dbReference type="PANTHER" id="PTHR37017:SF11">
    <property type="entry name" value="ESTERASE_LIPASE_THIOESTERASE DOMAIN-CONTAINING PROTEIN"/>
    <property type="match status" value="1"/>
</dbReference>
<reference evidence="1 2" key="1">
    <citation type="journal article" date="2023" name="G3 (Bethesda)">
        <title>A chromosome-level genome assembly of Zasmidium syzygii isolated from banana leaves.</title>
        <authorList>
            <person name="van Westerhoven A.C."/>
            <person name="Mehrabi R."/>
            <person name="Talebi R."/>
            <person name="Steentjes M.B.F."/>
            <person name="Corcolon B."/>
            <person name="Chong P.A."/>
            <person name="Kema G.H.J."/>
            <person name="Seidl M.F."/>
        </authorList>
    </citation>
    <scope>NUCLEOTIDE SEQUENCE [LARGE SCALE GENOMIC DNA]</scope>
    <source>
        <strain evidence="1 2">P124</strain>
    </source>
</reference>
<proteinExistence type="predicted"/>
<evidence type="ECO:0008006" key="3">
    <source>
        <dbReference type="Google" id="ProtNLM"/>
    </source>
</evidence>
<dbReference type="PANTHER" id="PTHR37017">
    <property type="entry name" value="AB HYDROLASE-1 DOMAIN-CONTAINING PROTEIN-RELATED"/>
    <property type="match status" value="1"/>
</dbReference>
<evidence type="ECO:0000313" key="1">
    <source>
        <dbReference type="EMBL" id="KAK4503299.1"/>
    </source>
</evidence>
<comment type="caution">
    <text evidence="1">The sequence shown here is derived from an EMBL/GenBank/DDBJ whole genome shotgun (WGS) entry which is preliminary data.</text>
</comment>
<dbReference type="Proteomes" id="UP001305779">
    <property type="component" value="Unassembled WGS sequence"/>
</dbReference>
<dbReference type="Gene3D" id="3.40.50.1820">
    <property type="entry name" value="alpha/beta hydrolase"/>
    <property type="match status" value="1"/>
</dbReference>
<organism evidence="1 2">
    <name type="scientific">Zasmidium cellare</name>
    <name type="common">Wine cellar mold</name>
    <name type="synonym">Racodium cellare</name>
    <dbReference type="NCBI Taxonomy" id="395010"/>
    <lineage>
        <taxon>Eukaryota</taxon>
        <taxon>Fungi</taxon>
        <taxon>Dikarya</taxon>
        <taxon>Ascomycota</taxon>
        <taxon>Pezizomycotina</taxon>
        <taxon>Dothideomycetes</taxon>
        <taxon>Dothideomycetidae</taxon>
        <taxon>Mycosphaerellales</taxon>
        <taxon>Mycosphaerellaceae</taxon>
        <taxon>Zasmidium</taxon>
    </lineage>
</organism>
<keyword evidence="2" id="KW-1185">Reference proteome</keyword>
<dbReference type="InterPro" id="IPR052897">
    <property type="entry name" value="Sec-Metab_Biosynth_Hydrolase"/>
</dbReference>
<sequence>MPENPAEKFYNDIHDKETLDRLVSSLKPQSFSAFWGKAAYMPWCFVDSTQDNALPFHAQEGMVANAKRAIAERGDKVTLHDVTLQTSHSPFLSQGHKVAEILRKAGGESL</sequence>
<dbReference type="EMBL" id="JAXOVC010000004">
    <property type="protein sequence ID" value="KAK4503299.1"/>
    <property type="molecule type" value="Genomic_DNA"/>
</dbReference>
<protein>
    <recommendedName>
        <fullName evidence="3">AB hydrolase-1 domain-containing protein</fullName>
    </recommendedName>
</protein>
<evidence type="ECO:0000313" key="2">
    <source>
        <dbReference type="Proteomes" id="UP001305779"/>
    </source>
</evidence>
<name>A0ABR0ENV8_ZASCE</name>
<accession>A0ABR0ENV8</accession>
<dbReference type="InterPro" id="IPR029058">
    <property type="entry name" value="AB_hydrolase_fold"/>
</dbReference>